<comment type="caution">
    <text evidence="2">The sequence shown here is derived from an EMBL/GenBank/DDBJ whole genome shotgun (WGS) entry which is preliminary data.</text>
</comment>
<keyword evidence="3" id="KW-1185">Reference proteome</keyword>
<dbReference type="Proteomes" id="UP001150062">
    <property type="component" value="Unassembled WGS sequence"/>
</dbReference>
<feature type="compositionally biased region" description="Basic residues" evidence="1">
    <location>
        <begin position="142"/>
        <end position="155"/>
    </location>
</feature>
<proteinExistence type="predicted"/>
<feature type="region of interest" description="Disordered" evidence="1">
    <location>
        <begin position="123"/>
        <end position="163"/>
    </location>
</feature>
<evidence type="ECO:0000313" key="2">
    <source>
        <dbReference type="EMBL" id="KAJ6255118.1"/>
    </source>
</evidence>
<evidence type="ECO:0000256" key="1">
    <source>
        <dbReference type="SAM" id="MobiDB-lite"/>
    </source>
</evidence>
<feature type="compositionally biased region" description="Basic and acidic residues" evidence="1">
    <location>
        <begin position="123"/>
        <end position="141"/>
    </location>
</feature>
<name>A0ABQ8ZEC4_9EUKA</name>
<dbReference type="EMBL" id="JAOAOG010000013">
    <property type="protein sequence ID" value="KAJ6255118.1"/>
    <property type="molecule type" value="Genomic_DNA"/>
</dbReference>
<sequence>MIPPFLFDLESYNKPDLNTYIVPFFTDEDFDSMFQTINPKPILPPRKIDQTVDSFHRSKLAIKKRKTKTYTMRGLGEIKKTDLNNLNRTNFKKEEEDNTIKIENTGISNTDVCYNNNENDSIDIEREGGRGRGRGKEMYRERKGKGKGGRKGKKFRNIEDGIY</sequence>
<protein>
    <submittedName>
        <fullName evidence="2">Uncharacterized protein</fullName>
    </submittedName>
</protein>
<organism evidence="2 3">
    <name type="scientific">Anaeramoeba flamelloides</name>
    <dbReference type="NCBI Taxonomy" id="1746091"/>
    <lineage>
        <taxon>Eukaryota</taxon>
        <taxon>Metamonada</taxon>
        <taxon>Anaeramoebidae</taxon>
        <taxon>Anaeramoeba</taxon>
    </lineage>
</organism>
<evidence type="ECO:0000313" key="3">
    <source>
        <dbReference type="Proteomes" id="UP001150062"/>
    </source>
</evidence>
<gene>
    <name evidence="2" type="ORF">M0813_11733</name>
</gene>
<reference evidence="2" key="1">
    <citation type="submission" date="2022-08" db="EMBL/GenBank/DDBJ databases">
        <title>Novel sulfate-reducing endosymbionts in the free-living metamonad Anaeramoeba.</title>
        <authorList>
            <person name="Jerlstrom-Hultqvist J."/>
            <person name="Cepicka I."/>
            <person name="Gallot-Lavallee L."/>
            <person name="Salas-Leiva D."/>
            <person name="Curtis B.A."/>
            <person name="Zahonova K."/>
            <person name="Pipaliya S."/>
            <person name="Dacks J."/>
            <person name="Roger A.J."/>
        </authorList>
    </citation>
    <scope>NUCLEOTIDE SEQUENCE</scope>
    <source>
        <strain evidence="2">Schooner1</strain>
    </source>
</reference>
<accession>A0ABQ8ZEC4</accession>